<evidence type="ECO:0000313" key="3">
    <source>
        <dbReference type="Proteomes" id="UP001164746"/>
    </source>
</evidence>
<reference evidence="2" key="1">
    <citation type="submission" date="2022-11" db="EMBL/GenBank/DDBJ databases">
        <title>Centuries of genome instability and evolution in soft-shell clam transmissible cancer (bioRxiv).</title>
        <authorList>
            <person name="Hart S.F.M."/>
            <person name="Yonemitsu M.A."/>
            <person name="Giersch R.M."/>
            <person name="Beal B.F."/>
            <person name="Arriagada G."/>
            <person name="Davis B.W."/>
            <person name="Ostrander E.A."/>
            <person name="Goff S.P."/>
            <person name="Metzger M.J."/>
        </authorList>
    </citation>
    <scope>NUCLEOTIDE SEQUENCE</scope>
    <source>
        <strain evidence="2">MELC-2E11</strain>
        <tissue evidence="2">Siphon/mantle</tissue>
    </source>
</reference>
<dbReference type="PANTHER" id="PTHR11046">
    <property type="entry name" value="OLIGORIBONUCLEASE, MITOCHONDRIAL"/>
    <property type="match status" value="1"/>
</dbReference>
<name>A0ABY7E3A8_MYAAR</name>
<keyword evidence="3" id="KW-1185">Reference proteome</keyword>
<organism evidence="2 3">
    <name type="scientific">Mya arenaria</name>
    <name type="common">Soft-shell clam</name>
    <dbReference type="NCBI Taxonomy" id="6604"/>
    <lineage>
        <taxon>Eukaryota</taxon>
        <taxon>Metazoa</taxon>
        <taxon>Spiralia</taxon>
        <taxon>Lophotrochozoa</taxon>
        <taxon>Mollusca</taxon>
        <taxon>Bivalvia</taxon>
        <taxon>Autobranchia</taxon>
        <taxon>Heteroconchia</taxon>
        <taxon>Euheterodonta</taxon>
        <taxon>Imparidentia</taxon>
        <taxon>Neoheterodontei</taxon>
        <taxon>Myida</taxon>
        <taxon>Myoidea</taxon>
        <taxon>Myidae</taxon>
        <taxon>Mya</taxon>
    </lineage>
</organism>
<dbReference type="Proteomes" id="UP001164746">
    <property type="component" value="Chromosome 5"/>
</dbReference>
<evidence type="ECO:0000313" key="2">
    <source>
        <dbReference type="EMBL" id="WAR04473.1"/>
    </source>
</evidence>
<evidence type="ECO:0000256" key="1">
    <source>
        <dbReference type="ARBA" id="ARBA00022722"/>
    </source>
</evidence>
<protein>
    <submittedName>
        <fullName evidence="2">Uncharacterized protein</fullName>
    </submittedName>
</protein>
<feature type="non-terminal residue" evidence="2">
    <location>
        <position position="572"/>
    </location>
</feature>
<dbReference type="PANTHER" id="PTHR11046:SF25">
    <property type="match status" value="1"/>
</dbReference>
<dbReference type="InterPro" id="IPR022894">
    <property type="entry name" value="Oligoribonuclease"/>
</dbReference>
<proteinExistence type="predicted"/>
<keyword evidence="1" id="KW-0378">Hydrolase</keyword>
<accession>A0ABY7E3A8</accession>
<gene>
    <name evidence="2" type="ORF">MAR_019842</name>
</gene>
<sequence length="572" mass="65782">CKIDINKITQILGKITHTNVASQACLTKIYRLIKSDKEKRGNVKEQYRHSACHETEHINFMDSEKNAYSNSLVECAINLTNLTIDTRKVAKLCGKNVKNILSRQEVDTSVDRELTNIISDDKQNYLGLREMANKSGASTADTLQQIIQDISVYCTQSDNLGLGYDLLTNIKNTMSDRANTVKTFNDLLNAYRQECLTKVIDDYDQLSEDENNLCGQMNNFFCGLHLLVAIADVCETSTTKFENNYESGDLGSASDLHLNRYHKAESGTLRLLLTCSKVCAVGEDERNGASMQWKIYLQTKNDTNRIMRFKHNRFNMVFMVGSAVFYHSADIADFLDNVHGTSNDLLKAGHQRRSLFGRSKGTWTDIQVYHIPVVEVKRGPWSYILDMNTTFNTLINFLKRAASDQSMTEHFMTGEESPFETEVNEKYVVMKKLIENHRVDEIVIPLLKNTFIAIKQLLQRMIPEHLPGGKFWEPCDELRETTKSAKKHNTMPELVPNASILANEAYIIYSFNKTSKWLEELPEDEMKQYIESKKDGRKIRQTFKDRTRVIKEKRLEQLRQKQVELEEGRQKE</sequence>
<dbReference type="EMBL" id="CP111016">
    <property type="protein sequence ID" value="WAR04473.1"/>
    <property type="molecule type" value="Genomic_DNA"/>
</dbReference>
<keyword evidence="1" id="KW-0540">Nuclease</keyword>